<evidence type="ECO:0000256" key="6">
    <source>
        <dbReference type="SAM" id="MobiDB-lite"/>
    </source>
</evidence>
<evidence type="ECO:0000313" key="9">
    <source>
        <dbReference type="Proteomes" id="UP001359485"/>
    </source>
</evidence>
<comment type="caution">
    <text evidence="8">The sequence shown here is derived from an EMBL/GenBank/DDBJ whole genome shotgun (WGS) entry which is preliminary data.</text>
</comment>
<dbReference type="InterPro" id="IPR036236">
    <property type="entry name" value="Znf_C2H2_sf"/>
</dbReference>
<reference evidence="8 9" key="1">
    <citation type="submission" date="2023-09" db="EMBL/GenBank/DDBJ databases">
        <title>Genomes of two closely related lineages of the louse Polyplax serrata with different host specificities.</title>
        <authorList>
            <person name="Martinu J."/>
            <person name="Tarabai H."/>
            <person name="Stefka J."/>
            <person name="Hypsa V."/>
        </authorList>
    </citation>
    <scope>NUCLEOTIDE SEQUENCE [LARGE SCALE GENOMIC DNA]</scope>
    <source>
        <strain evidence="8">98ZLc_SE</strain>
    </source>
</reference>
<dbReference type="Gene3D" id="3.30.160.60">
    <property type="entry name" value="Classic Zinc Finger"/>
    <property type="match status" value="7"/>
</dbReference>
<accession>A0ABR1B8R1</accession>
<dbReference type="Pfam" id="PF00096">
    <property type="entry name" value="zf-C2H2"/>
    <property type="match status" value="4"/>
</dbReference>
<feature type="domain" description="C2H2-type" evidence="7">
    <location>
        <begin position="81"/>
        <end position="108"/>
    </location>
</feature>
<evidence type="ECO:0000313" key="8">
    <source>
        <dbReference type="EMBL" id="KAK6635325.1"/>
    </source>
</evidence>
<gene>
    <name evidence="8" type="ORF">RUM44_000576</name>
</gene>
<feature type="region of interest" description="Disordered" evidence="6">
    <location>
        <begin position="25"/>
        <end position="45"/>
    </location>
</feature>
<keyword evidence="4" id="KW-0862">Zinc</keyword>
<evidence type="ECO:0000256" key="4">
    <source>
        <dbReference type="ARBA" id="ARBA00022833"/>
    </source>
</evidence>
<proteinExistence type="predicted"/>
<feature type="domain" description="C2H2-type" evidence="7">
    <location>
        <begin position="307"/>
        <end position="336"/>
    </location>
</feature>
<dbReference type="EMBL" id="JAWJWF010000003">
    <property type="protein sequence ID" value="KAK6635325.1"/>
    <property type="molecule type" value="Genomic_DNA"/>
</dbReference>
<feature type="domain" description="C2H2-type" evidence="7">
    <location>
        <begin position="220"/>
        <end position="247"/>
    </location>
</feature>
<dbReference type="PANTHER" id="PTHR14196:SF12">
    <property type="entry name" value="ZINC FINGER PROTEIN 208-LIKE"/>
    <property type="match status" value="1"/>
</dbReference>
<dbReference type="Proteomes" id="UP001359485">
    <property type="component" value="Unassembled WGS sequence"/>
</dbReference>
<feature type="domain" description="C2H2-type" evidence="7">
    <location>
        <begin position="53"/>
        <end position="76"/>
    </location>
</feature>
<organism evidence="8 9">
    <name type="scientific">Polyplax serrata</name>
    <name type="common">Common mouse louse</name>
    <dbReference type="NCBI Taxonomy" id="468196"/>
    <lineage>
        <taxon>Eukaryota</taxon>
        <taxon>Metazoa</taxon>
        <taxon>Ecdysozoa</taxon>
        <taxon>Arthropoda</taxon>
        <taxon>Hexapoda</taxon>
        <taxon>Insecta</taxon>
        <taxon>Pterygota</taxon>
        <taxon>Neoptera</taxon>
        <taxon>Paraneoptera</taxon>
        <taxon>Psocodea</taxon>
        <taxon>Troctomorpha</taxon>
        <taxon>Phthiraptera</taxon>
        <taxon>Anoplura</taxon>
        <taxon>Polyplacidae</taxon>
        <taxon>Polyplax</taxon>
    </lineage>
</organism>
<feature type="domain" description="C2H2-type" evidence="7">
    <location>
        <begin position="136"/>
        <end position="163"/>
    </location>
</feature>
<protein>
    <recommendedName>
        <fullName evidence="7">C2H2-type domain-containing protein</fullName>
    </recommendedName>
</protein>
<feature type="domain" description="C2H2-type" evidence="7">
    <location>
        <begin position="279"/>
        <end position="306"/>
    </location>
</feature>
<evidence type="ECO:0000256" key="2">
    <source>
        <dbReference type="ARBA" id="ARBA00022737"/>
    </source>
</evidence>
<evidence type="ECO:0000256" key="3">
    <source>
        <dbReference type="ARBA" id="ARBA00022771"/>
    </source>
</evidence>
<dbReference type="SUPFAM" id="SSF57667">
    <property type="entry name" value="beta-beta-alpha zinc fingers"/>
    <property type="match status" value="6"/>
</dbReference>
<dbReference type="PROSITE" id="PS50157">
    <property type="entry name" value="ZINC_FINGER_C2H2_2"/>
    <property type="match status" value="10"/>
</dbReference>
<dbReference type="PROSITE" id="PS00028">
    <property type="entry name" value="ZINC_FINGER_C2H2_1"/>
    <property type="match status" value="9"/>
</dbReference>
<sequence>MYSTLNGSEEGNLCTKGTTSLKYKHQSVKTAMNSEKPKKTNDDTSNQKPMDMFYCDLCGAAFHIKHSITKHKRVVHGMHQFTCMFCHESYPLKRNLLDHILSHQGPHGFKCHVCHKVRPNYVSIQRHVKTHSQKKIPCVKCGAWFKTKWELKSHEIQHKEDRNFNCETCGLTFANPSKMREHKSRHMGDRPYKCDICGKDFNAQGNLTNHRKMHFDDKPYKCHYCSISFLTNSARKKHIQVHEREKRKPYQCQDCNKEYSSTTSLAVHRMKFHAEGVIFYCPYCKEKFETRNAMAEHMTEHASERPHSCDHCLCRYKNKRELRRHQREKDHNDTEAVKGNYDDQKYCRMVEVGYVCDRDEFIDEDDEDWTMPEPEVCIKVVDSDNEEFIGLNECKNMLALKTESTN</sequence>
<keyword evidence="1" id="KW-0479">Metal-binding</keyword>
<keyword evidence="9" id="KW-1185">Reference proteome</keyword>
<feature type="domain" description="C2H2-type" evidence="7">
    <location>
        <begin position="192"/>
        <end position="219"/>
    </location>
</feature>
<feature type="domain" description="C2H2-type" evidence="7">
    <location>
        <begin position="109"/>
        <end position="136"/>
    </location>
</feature>
<keyword evidence="2" id="KW-0677">Repeat</keyword>
<feature type="domain" description="C2H2-type" evidence="7">
    <location>
        <begin position="164"/>
        <end position="191"/>
    </location>
</feature>
<evidence type="ECO:0000259" key="7">
    <source>
        <dbReference type="PROSITE" id="PS50157"/>
    </source>
</evidence>
<keyword evidence="3 5" id="KW-0863">Zinc-finger</keyword>
<evidence type="ECO:0000256" key="5">
    <source>
        <dbReference type="PROSITE-ProRule" id="PRU00042"/>
    </source>
</evidence>
<feature type="domain" description="C2H2-type" evidence="7">
    <location>
        <begin position="250"/>
        <end position="274"/>
    </location>
</feature>
<dbReference type="PANTHER" id="PTHR14196">
    <property type="entry name" value="ODD-SKIPPED - RELATED"/>
    <property type="match status" value="1"/>
</dbReference>
<dbReference type="SMART" id="SM00355">
    <property type="entry name" value="ZnF_C2H2"/>
    <property type="match status" value="10"/>
</dbReference>
<dbReference type="InterPro" id="IPR013087">
    <property type="entry name" value="Znf_C2H2_type"/>
</dbReference>
<dbReference type="InterPro" id="IPR050717">
    <property type="entry name" value="C2H2-ZF_Transcription_Reg"/>
</dbReference>
<name>A0ABR1B8R1_POLSC</name>
<evidence type="ECO:0000256" key="1">
    <source>
        <dbReference type="ARBA" id="ARBA00022723"/>
    </source>
</evidence>